<dbReference type="PIRSF" id="PIRSF000137">
    <property type="entry name" value="Alcohol_oxidase"/>
    <property type="match status" value="1"/>
</dbReference>
<comment type="caution">
    <text evidence="4">The sequence shown here is derived from an EMBL/GenBank/DDBJ whole genome shotgun (WGS) entry which is preliminary data.</text>
</comment>
<dbReference type="GO" id="GO:0050660">
    <property type="term" value="F:flavin adenine dinucleotide binding"/>
    <property type="evidence" value="ECO:0007669"/>
    <property type="project" value="InterPro"/>
</dbReference>
<dbReference type="PANTHER" id="PTHR11552">
    <property type="entry name" value="GLUCOSE-METHANOL-CHOLINE GMC OXIDOREDUCTASE"/>
    <property type="match status" value="1"/>
</dbReference>
<dbReference type="SUPFAM" id="SSF51905">
    <property type="entry name" value="FAD/NAD(P)-binding domain"/>
    <property type="match status" value="1"/>
</dbReference>
<dbReference type="InterPro" id="IPR036188">
    <property type="entry name" value="FAD/NAD-bd_sf"/>
</dbReference>
<dbReference type="PROSITE" id="PS00624">
    <property type="entry name" value="GMC_OXRED_2"/>
    <property type="match status" value="1"/>
</dbReference>
<comment type="similarity">
    <text evidence="1">Belongs to the GMC oxidoreductase family.</text>
</comment>
<protein>
    <submittedName>
        <fullName evidence="4">Oxygen-dependent choline dehydrogenase</fullName>
    </submittedName>
</protein>
<evidence type="ECO:0000256" key="1">
    <source>
        <dbReference type="ARBA" id="ARBA00010790"/>
    </source>
</evidence>
<dbReference type="Pfam" id="PF00732">
    <property type="entry name" value="GMC_oxred_N"/>
    <property type="match status" value="1"/>
</dbReference>
<dbReference type="InterPro" id="IPR012132">
    <property type="entry name" value="GMC_OxRdtase"/>
</dbReference>
<reference evidence="4 5" key="1">
    <citation type="submission" date="2018-05" db="EMBL/GenBank/DDBJ databases">
        <title>Genome sequencing and assembly of the regulated plant pathogen Lachnellula willkommii and related sister species for the development of diagnostic species identification markers.</title>
        <authorList>
            <person name="Giroux E."/>
            <person name="Bilodeau G."/>
        </authorList>
    </citation>
    <scope>NUCLEOTIDE SEQUENCE [LARGE SCALE GENOMIC DNA]</scope>
    <source>
        <strain evidence="4 5">CBS 268.59</strain>
    </source>
</reference>
<evidence type="ECO:0000313" key="5">
    <source>
        <dbReference type="Proteomes" id="UP000469558"/>
    </source>
</evidence>
<keyword evidence="5" id="KW-1185">Reference proteome</keyword>
<name>A0A8T9BVF8_9HELO</name>
<evidence type="ECO:0000256" key="2">
    <source>
        <dbReference type="PIRSR" id="PIRSR000137-2"/>
    </source>
</evidence>
<dbReference type="InterPro" id="IPR007867">
    <property type="entry name" value="GMC_OxRtase_C"/>
</dbReference>
<dbReference type="OrthoDB" id="269227at2759"/>
<organism evidence="4 5">
    <name type="scientific">Lachnellula suecica</name>
    <dbReference type="NCBI Taxonomy" id="602035"/>
    <lineage>
        <taxon>Eukaryota</taxon>
        <taxon>Fungi</taxon>
        <taxon>Dikarya</taxon>
        <taxon>Ascomycota</taxon>
        <taxon>Pezizomycotina</taxon>
        <taxon>Leotiomycetes</taxon>
        <taxon>Helotiales</taxon>
        <taxon>Lachnaceae</taxon>
        <taxon>Lachnellula</taxon>
    </lineage>
</organism>
<proteinExistence type="inferred from homology"/>
<comment type="cofactor">
    <cofactor evidence="2">
        <name>FAD</name>
        <dbReference type="ChEBI" id="CHEBI:57692"/>
    </cofactor>
</comment>
<dbReference type="Gene3D" id="3.50.50.60">
    <property type="entry name" value="FAD/NAD(P)-binding domain"/>
    <property type="match status" value="2"/>
</dbReference>
<dbReference type="EMBL" id="QGMK01001781">
    <property type="protein sequence ID" value="TVY64263.1"/>
    <property type="molecule type" value="Genomic_DNA"/>
</dbReference>
<accession>A0A8T9BVF8</accession>
<dbReference type="PANTHER" id="PTHR11552:SF80">
    <property type="entry name" value="GMC OXIDOREDUCTASE"/>
    <property type="match status" value="1"/>
</dbReference>
<sequence length="619" mass="68140">MQHLRFPPLVFGKALPLIINFKMKFFRLLSLIFPILVSAQNITYDYIVVGSGPGGGPLAANLARAGHSVLLLEAGDDQGNNPNVTTTYNFINAYEAPNTRWDFFVAHSDDAEREAQYLHTTWRTVDGGFYVGLDPPAGAERLGVWYPRAGMLGGCAMNNGANIAMPANADYQYIADITGDDSWTAVNMRKHLVNIESCNYLPNGSTPTHGFDGWLQTSQFPPGWANDSRSYGAIIAEMSANATGFDPADLPSLVQRDMNAEDPNRDKSIGIFGPLTHDKNNIRSDPNVYIKQTLADPHGYPLTVQLNSLVTKVLFDTKGQGEPKAIGVEFLQGPHLYAADPFYNASDKGVPGKVFASREVIISGGAFNSPQILKLSGIGPAAELAEFNIPLIKDLPGVGHNMQDNYEGGIMGQYEYEVPPGLFFDLMLKTNQSAIRDIYFFCGVFSFEGFWPEFPTQYPNEFLCAMVHMNPKNINGRVLLKSADPRQTPEINMGFFSKGFDEDLQAMYEAAAFMRPIFNNVPNNTFTELHPCTHVGCTEEDEKNFLRNQIFSHHVSSSCAIGADDDEMAVLDSNFRVRGVKNLRVVDASAFPKVPGAFPALPTFILSEKATDVILRNVK</sequence>
<dbReference type="Proteomes" id="UP000469558">
    <property type="component" value="Unassembled WGS sequence"/>
</dbReference>
<dbReference type="Gene3D" id="3.30.560.10">
    <property type="entry name" value="Glucose Oxidase, domain 3"/>
    <property type="match status" value="1"/>
</dbReference>
<evidence type="ECO:0000259" key="3">
    <source>
        <dbReference type="PROSITE" id="PS00624"/>
    </source>
</evidence>
<dbReference type="Pfam" id="PF05199">
    <property type="entry name" value="GMC_oxred_C"/>
    <property type="match status" value="1"/>
</dbReference>
<dbReference type="SUPFAM" id="SSF54373">
    <property type="entry name" value="FAD-linked reductases, C-terminal domain"/>
    <property type="match status" value="1"/>
</dbReference>
<gene>
    <name evidence="4" type="primary">betA_5</name>
    <name evidence="4" type="ORF">LSUE1_G009925</name>
</gene>
<keyword evidence="2" id="KW-0274">FAD</keyword>
<evidence type="ECO:0000313" key="4">
    <source>
        <dbReference type="EMBL" id="TVY64263.1"/>
    </source>
</evidence>
<feature type="binding site" evidence="2">
    <location>
        <position position="310"/>
    </location>
    <ligand>
        <name>FAD</name>
        <dbReference type="ChEBI" id="CHEBI:57692"/>
    </ligand>
</feature>
<keyword evidence="2" id="KW-0285">Flavoprotein</keyword>
<dbReference type="InterPro" id="IPR000172">
    <property type="entry name" value="GMC_OxRdtase_N"/>
</dbReference>
<dbReference type="AlphaFoldDB" id="A0A8T9BVF8"/>
<dbReference type="GO" id="GO:0016614">
    <property type="term" value="F:oxidoreductase activity, acting on CH-OH group of donors"/>
    <property type="evidence" value="ECO:0007669"/>
    <property type="project" value="InterPro"/>
</dbReference>
<feature type="domain" description="Glucose-methanol-choline oxidoreductase N-terminal" evidence="3">
    <location>
        <begin position="365"/>
        <end position="379"/>
    </location>
</feature>